<evidence type="ECO:0000313" key="1">
    <source>
        <dbReference type="EMBL" id="KAI0032601.1"/>
    </source>
</evidence>
<dbReference type="Proteomes" id="UP000814128">
    <property type="component" value="Unassembled WGS sequence"/>
</dbReference>
<sequence length="473" mass="50598">MAVFASWSLLPAELRLSIVDHVDPSSLLALSATSKSTRALCVPRVFKSVNIACFPSLQEFLACVPPSYLTYIREMGVCTSDTPISSRRSLSNICIGTGTPRSDALIRLLSGTPQLERLVLHLSGGLAPKAVPCFSSLEHLTDLSVENCEDEDDAPLSETTVVGIALAIPKLTSLSLTRITRSLQYADDVRSSVIYSSASVPLVFNDLPSSSTDPRTPQSLPTLLTIPTLRHLAIHDTHLGDMRFSSPDLPVRCALESLEIGAYAGAAPADGATWTARILARVAPTLQRLSCGAGLPAGPLAVRLPRLARVQLTPFVSPMQIPPTLAALADGGAQAVDIECLQEDIEDVVDELLAFVNDATDAGRCPFDHVRLHVKDDLGSDALAAPPEKPAALDEECSRCVQRLEGACDRAGVRVSLLGVQLAPVSAGEEGMDWESDDTAVEAYADDKVVLKRTFGIDAETLEEDAWARLEDW</sequence>
<reference evidence="1" key="2">
    <citation type="journal article" date="2022" name="New Phytol.">
        <title>Evolutionary transition to the ectomycorrhizal habit in the genomes of a hyperdiverse lineage of mushroom-forming fungi.</title>
        <authorList>
            <person name="Looney B."/>
            <person name="Miyauchi S."/>
            <person name="Morin E."/>
            <person name="Drula E."/>
            <person name="Courty P.E."/>
            <person name="Kohler A."/>
            <person name="Kuo A."/>
            <person name="LaButti K."/>
            <person name="Pangilinan J."/>
            <person name="Lipzen A."/>
            <person name="Riley R."/>
            <person name="Andreopoulos W."/>
            <person name="He G."/>
            <person name="Johnson J."/>
            <person name="Nolan M."/>
            <person name="Tritt A."/>
            <person name="Barry K.W."/>
            <person name="Grigoriev I.V."/>
            <person name="Nagy L.G."/>
            <person name="Hibbett D."/>
            <person name="Henrissat B."/>
            <person name="Matheny P.B."/>
            <person name="Labbe J."/>
            <person name="Martin F.M."/>
        </authorList>
    </citation>
    <scope>NUCLEOTIDE SEQUENCE</scope>
    <source>
        <strain evidence="1">EC-137</strain>
    </source>
</reference>
<proteinExistence type="predicted"/>
<protein>
    <submittedName>
        <fullName evidence="1">Uncharacterized protein</fullName>
    </submittedName>
</protein>
<reference evidence="1" key="1">
    <citation type="submission" date="2021-02" db="EMBL/GenBank/DDBJ databases">
        <authorList>
            <consortium name="DOE Joint Genome Institute"/>
            <person name="Ahrendt S."/>
            <person name="Looney B.P."/>
            <person name="Miyauchi S."/>
            <person name="Morin E."/>
            <person name="Drula E."/>
            <person name="Courty P.E."/>
            <person name="Chicoki N."/>
            <person name="Fauchery L."/>
            <person name="Kohler A."/>
            <person name="Kuo A."/>
            <person name="Labutti K."/>
            <person name="Pangilinan J."/>
            <person name="Lipzen A."/>
            <person name="Riley R."/>
            <person name="Andreopoulos W."/>
            <person name="He G."/>
            <person name="Johnson J."/>
            <person name="Barry K.W."/>
            <person name="Grigoriev I.V."/>
            <person name="Nagy L."/>
            <person name="Hibbett D."/>
            <person name="Henrissat B."/>
            <person name="Matheny P.B."/>
            <person name="Labbe J."/>
            <person name="Martin F."/>
        </authorList>
    </citation>
    <scope>NUCLEOTIDE SEQUENCE</scope>
    <source>
        <strain evidence="1">EC-137</strain>
    </source>
</reference>
<comment type="caution">
    <text evidence="1">The sequence shown here is derived from an EMBL/GenBank/DDBJ whole genome shotgun (WGS) entry which is preliminary data.</text>
</comment>
<dbReference type="EMBL" id="MU273541">
    <property type="protein sequence ID" value="KAI0032601.1"/>
    <property type="molecule type" value="Genomic_DNA"/>
</dbReference>
<gene>
    <name evidence="1" type="ORF">K488DRAFT_49512</name>
</gene>
<evidence type="ECO:0000313" key="2">
    <source>
        <dbReference type="Proteomes" id="UP000814128"/>
    </source>
</evidence>
<organism evidence="1 2">
    <name type="scientific">Vararia minispora EC-137</name>
    <dbReference type="NCBI Taxonomy" id="1314806"/>
    <lineage>
        <taxon>Eukaryota</taxon>
        <taxon>Fungi</taxon>
        <taxon>Dikarya</taxon>
        <taxon>Basidiomycota</taxon>
        <taxon>Agaricomycotina</taxon>
        <taxon>Agaricomycetes</taxon>
        <taxon>Russulales</taxon>
        <taxon>Lachnocladiaceae</taxon>
        <taxon>Vararia</taxon>
    </lineage>
</organism>
<name>A0ACB8QML5_9AGAM</name>
<keyword evidence="2" id="KW-1185">Reference proteome</keyword>
<accession>A0ACB8QML5</accession>